<keyword evidence="2" id="KW-1185">Reference proteome</keyword>
<comment type="caution">
    <text evidence="1">The sequence shown here is derived from an EMBL/GenBank/DDBJ whole genome shotgun (WGS) entry which is preliminary data.</text>
</comment>
<reference evidence="1" key="1">
    <citation type="journal article" date="2022" name="Int. J. Mol. Sci.">
        <title>Draft Genome of Tanacetum Coccineum: Genomic Comparison of Closely Related Tanacetum-Family Plants.</title>
        <authorList>
            <person name="Yamashiro T."/>
            <person name="Shiraishi A."/>
            <person name="Nakayama K."/>
            <person name="Satake H."/>
        </authorList>
    </citation>
    <scope>NUCLEOTIDE SEQUENCE</scope>
</reference>
<gene>
    <name evidence="1" type="ORF">Tco_0822493</name>
</gene>
<evidence type="ECO:0000313" key="1">
    <source>
        <dbReference type="EMBL" id="GJT01324.1"/>
    </source>
</evidence>
<evidence type="ECO:0000313" key="2">
    <source>
        <dbReference type="Proteomes" id="UP001151760"/>
    </source>
</evidence>
<protein>
    <submittedName>
        <fullName evidence="1">Uncharacterized protein</fullName>
    </submittedName>
</protein>
<reference evidence="1" key="2">
    <citation type="submission" date="2022-01" db="EMBL/GenBank/DDBJ databases">
        <authorList>
            <person name="Yamashiro T."/>
            <person name="Shiraishi A."/>
            <person name="Satake H."/>
            <person name="Nakayama K."/>
        </authorList>
    </citation>
    <scope>NUCLEOTIDE SEQUENCE</scope>
</reference>
<dbReference type="EMBL" id="BQNB010012262">
    <property type="protein sequence ID" value="GJT01324.1"/>
    <property type="molecule type" value="Genomic_DNA"/>
</dbReference>
<organism evidence="1 2">
    <name type="scientific">Tanacetum coccineum</name>
    <dbReference type="NCBI Taxonomy" id="301880"/>
    <lineage>
        <taxon>Eukaryota</taxon>
        <taxon>Viridiplantae</taxon>
        <taxon>Streptophyta</taxon>
        <taxon>Embryophyta</taxon>
        <taxon>Tracheophyta</taxon>
        <taxon>Spermatophyta</taxon>
        <taxon>Magnoliopsida</taxon>
        <taxon>eudicotyledons</taxon>
        <taxon>Gunneridae</taxon>
        <taxon>Pentapetalae</taxon>
        <taxon>asterids</taxon>
        <taxon>campanulids</taxon>
        <taxon>Asterales</taxon>
        <taxon>Asteraceae</taxon>
        <taxon>Asteroideae</taxon>
        <taxon>Anthemideae</taxon>
        <taxon>Anthemidinae</taxon>
        <taxon>Tanacetum</taxon>
    </lineage>
</organism>
<dbReference type="Proteomes" id="UP001151760">
    <property type="component" value="Unassembled WGS sequence"/>
</dbReference>
<name>A0ABQ5AH26_9ASTR</name>
<accession>A0ABQ5AH26</accession>
<sequence length="92" mass="10569">MIDLLNQCRSSFHFIDEAGTFGCVSDIEVKEENGDVDMWHRATVWLKRVHPCSYNQIVFSLPILERHANNVKVVGLEPGTLEGERDEAFMYI</sequence>
<proteinExistence type="predicted"/>